<dbReference type="OrthoDB" id="691961at2759"/>
<organism evidence="2 3">
    <name type="scientific">Zostera marina</name>
    <name type="common">Eelgrass</name>
    <dbReference type="NCBI Taxonomy" id="29655"/>
    <lineage>
        <taxon>Eukaryota</taxon>
        <taxon>Viridiplantae</taxon>
        <taxon>Streptophyta</taxon>
        <taxon>Embryophyta</taxon>
        <taxon>Tracheophyta</taxon>
        <taxon>Spermatophyta</taxon>
        <taxon>Magnoliopsida</taxon>
        <taxon>Liliopsida</taxon>
        <taxon>Zosteraceae</taxon>
        <taxon>Zostera</taxon>
    </lineage>
</organism>
<accession>A0A0K9PD50</accession>
<protein>
    <recommendedName>
        <fullName evidence="4">ATPase inhibitor</fullName>
    </recommendedName>
</protein>
<dbReference type="GO" id="GO:0045271">
    <property type="term" value="C:respiratory chain complex I"/>
    <property type="evidence" value="ECO:0000318"/>
    <property type="project" value="GO_Central"/>
</dbReference>
<sequence>MSTRSIMARMTGMYPRMERSSFGSGTGFRYFSDGKGKIFSEEEKAAENVYIKKMERQKLDKAKVKSEKEKSAAESEKAKSSDEKK</sequence>
<dbReference type="STRING" id="29655.A0A0K9PD50"/>
<dbReference type="PANTHER" id="PTHR33878">
    <property type="entry name" value="OS08G0559000 PROTEIN"/>
    <property type="match status" value="1"/>
</dbReference>
<gene>
    <name evidence="2" type="ORF">ZOSMA_282G00140</name>
</gene>
<feature type="region of interest" description="Disordered" evidence="1">
    <location>
        <begin position="57"/>
        <end position="85"/>
    </location>
</feature>
<proteinExistence type="predicted"/>
<comment type="caution">
    <text evidence="2">The sequence shown here is derived from an EMBL/GenBank/DDBJ whole genome shotgun (WGS) entry which is preliminary data.</text>
</comment>
<evidence type="ECO:0000313" key="3">
    <source>
        <dbReference type="Proteomes" id="UP000036987"/>
    </source>
</evidence>
<dbReference type="InterPro" id="IPR045284">
    <property type="entry name" value="At2g27730-like"/>
</dbReference>
<keyword evidence="3" id="KW-1185">Reference proteome</keyword>
<evidence type="ECO:0008006" key="4">
    <source>
        <dbReference type="Google" id="ProtNLM"/>
    </source>
</evidence>
<evidence type="ECO:0000256" key="1">
    <source>
        <dbReference type="SAM" id="MobiDB-lite"/>
    </source>
</evidence>
<evidence type="ECO:0000313" key="2">
    <source>
        <dbReference type="EMBL" id="KMZ66914.1"/>
    </source>
</evidence>
<dbReference type="AlphaFoldDB" id="A0A0K9PD50"/>
<name>A0A0K9PD50_ZOSMR</name>
<dbReference type="PANTHER" id="PTHR33878:SF4">
    <property type="entry name" value="OS08G0558900 PROTEIN"/>
    <property type="match status" value="1"/>
</dbReference>
<dbReference type="OMA" id="GMYPRME"/>
<reference evidence="3" key="1">
    <citation type="journal article" date="2016" name="Nature">
        <title>The genome of the seagrass Zostera marina reveals angiosperm adaptation to the sea.</title>
        <authorList>
            <person name="Olsen J.L."/>
            <person name="Rouze P."/>
            <person name="Verhelst B."/>
            <person name="Lin Y.-C."/>
            <person name="Bayer T."/>
            <person name="Collen J."/>
            <person name="Dattolo E."/>
            <person name="De Paoli E."/>
            <person name="Dittami S."/>
            <person name="Maumus F."/>
            <person name="Michel G."/>
            <person name="Kersting A."/>
            <person name="Lauritano C."/>
            <person name="Lohaus R."/>
            <person name="Toepel M."/>
            <person name="Tonon T."/>
            <person name="Vanneste K."/>
            <person name="Amirebrahimi M."/>
            <person name="Brakel J."/>
            <person name="Bostroem C."/>
            <person name="Chovatia M."/>
            <person name="Grimwood J."/>
            <person name="Jenkins J.W."/>
            <person name="Jueterbock A."/>
            <person name="Mraz A."/>
            <person name="Stam W.T."/>
            <person name="Tice H."/>
            <person name="Bornberg-Bauer E."/>
            <person name="Green P.J."/>
            <person name="Pearson G.A."/>
            <person name="Procaccini G."/>
            <person name="Duarte C.M."/>
            <person name="Schmutz J."/>
            <person name="Reusch T.B.H."/>
            <person name="Van de Peer Y."/>
        </authorList>
    </citation>
    <scope>NUCLEOTIDE SEQUENCE [LARGE SCALE GENOMIC DNA]</scope>
    <source>
        <strain evidence="3">cv. Finnish</strain>
    </source>
</reference>
<dbReference type="EMBL" id="LFYR01000938">
    <property type="protein sequence ID" value="KMZ66914.1"/>
    <property type="molecule type" value="Genomic_DNA"/>
</dbReference>
<dbReference type="Proteomes" id="UP000036987">
    <property type="component" value="Unassembled WGS sequence"/>
</dbReference>